<dbReference type="SMART" id="SM00671">
    <property type="entry name" value="SEL1"/>
    <property type="match status" value="10"/>
</dbReference>
<evidence type="ECO:0000256" key="1">
    <source>
        <dbReference type="ARBA" id="ARBA00038101"/>
    </source>
</evidence>
<reference evidence="5 6" key="1">
    <citation type="submission" date="2023-11" db="EMBL/GenBank/DDBJ databases">
        <title>Halocaridina rubra genome assembly.</title>
        <authorList>
            <person name="Smith C."/>
        </authorList>
    </citation>
    <scope>NUCLEOTIDE SEQUENCE [LARGE SCALE GENOMIC DNA]</scope>
    <source>
        <strain evidence="5">EP-1</strain>
        <tissue evidence="5">Whole</tissue>
    </source>
</reference>
<feature type="chain" id="PRO_5042830595" evidence="4">
    <location>
        <begin position="26"/>
        <end position="681"/>
    </location>
</feature>
<name>A0AAN9FTN9_HALRR</name>
<dbReference type="Gene3D" id="1.25.40.10">
    <property type="entry name" value="Tetratricopeptide repeat domain"/>
    <property type="match status" value="3"/>
</dbReference>
<proteinExistence type="inferred from homology"/>
<evidence type="ECO:0000256" key="4">
    <source>
        <dbReference type="SAM" id="SignalP"/>
    </source>
</evidence>
<sequence>MKKPHVRWIVLLLVIVGSTLTVANSESETEVNKDDGTIDEESIATSQDVEEDGTSEATEENEVKNEESKETEEDITSTDSESQPEPKRELTPVEIRANELYETAMSLLNHTKHEEQQAYILLQSAAELGHTEALQKVAWARLLGKHLKQNITQAAEVFEELASQGNSEAQMGLGFMYATGIGKNSSQAKALVHYTFGALGGSQWAQMALAYRYWSGISVASNCETALTYYRKVSHTVADEVSLSGNRAVQRVRLLDEVDNPGSSTALLDDDLIQYYQFLAEKGDVQAQVGLGQLHYQGGRGVEQDHQRALNYFVQAAEAGNTNAMAFLGKMYLEGSSVVKQSNETALKYFKRAAEQNNPVGQSGLGLMYLHGRGVPQDYKLALKYFTLAAEQGWVDGQLQLGHMYFSGLGVRRDYKMAIKNFNLASQSGHVLAFYNLAQMQASGTGMVRSCHTSVELFKNVAERGRWGELLMEAHSAYWDSRHSEALITYMLLAELGYEVAQSNAAFLLDRHETDLFKQGERFARALMYWGRAASQGYAVARVKLGDYHYYGCGTSVDYETAAAHYRLASEQQHNAQAMFNLGYMHEQGLGLKQDMHLAKRFYDMAAEASPDAQVPVALALAKLALLFTLKYLEDFEWVHLDKGSIEELLGPDWDIYLMAVLSIIIATLILFRRPHIPAAV</sequence>
<comment type="caution">
    <text evidence="5">The sequence shown here is derived from an EMBL/GenBank/DDBJ whole genome shotgun (WGS) entry which is preliminary data.</text>
</comment>
<keyword evidence="4" id="KW-0732">Signal</keyword>
<keyword evidence="3" id="KW-0812">Transmembrane</keyword>
<protein>
    <submittedName>
        <fullName evidence="5">Protein sel-1 1</fullName>
    </submittedName>
</protein>
<feature type="signal peptide" evidence="4">
    <location>
        <begin position="1"/>
        <end position="25"/>
    </location>
</feature>
<dbReference type="PANTHER" id="PTHR11102">
    <property type="entry name" value="SEL-1-LIKE PROTEIN"/>
    <property type="match status" value="1"/>
</dbReference>
<comment type="similarity">
    <text evidence="1">Belongs to the sel-1 family.</text>
</comment>
<accession>A0AAN9FTN9</accession>
<evidence type="ECO:0000256" key="3">
    <source>
        <dbReference type="SAM" id="Phobius"/>
    </source>
</evidence>
<dbReference type="Pfam" id="PF08238">
    <property type="entry name" value="Sel1"/>
    <property type="match status" value="12"/>
</dbReference>
<dbReference type="InterPro" id="IPR006597">
    <property type="entry name" value="Sel1-like"/>
</dbReference>
<dbReference type="GO" id="GO:0005789">
    <property type="term" value="C:endoplasmic reticulum membrane"/>
    <property type="evidence" value="ECO:0007669"/>
    <property type="project" value="TreeGrafter"/>
</dbReference>
<dbReference type="PANTHER" id="PTHR11102:SF147">
    <property type="entry name" value="SEL1L ADAPTOR SUBUNIT OF ERAD E3 UBIQUITIN LIGASE"/>
    <property type="match status" value="1"/>
</dbReference>
<dbReference type="GO" id="GO:0036503">
    <property type="term" value="P:ERAD pathway"/>
    <property type="evidence" value="ECO:0007669"/>
    <property type="project" value="TreeGrafter"/>
</dbReference>
<evidence type="ECO:0000313" key="5">
    <source>
        <dbReference type="EMBL" id="KAK7086356.1"/>
    </source>
</evidence>
<dbReference type="InterPro" id="IPR011990">
    <property type="entry name" value="TPR-like_helical_dom_sf"/>
</dbReference>
<keyword evidence="3" id="KW-1133">Transmembrane helix</keyword>
<feature type="compositionally biased region" description="Acidic residues" evidence="2">
    <location>
        <begin position="37"/>
        <end position="60"/>
    </location>
</feature>
<feature type="region of interest" description="Disordered" evidence="2">
    <location>
        <begin position="25"/>
        <end position="92"/>
    </location>
</feature>
<dbReference type="EMBL" id="JAXCGZ010000234">
    <property type="protein sequence ID" value="KAK7086356.1"/>
    <property type="molecule type" value="Genomic_DNA"/>
</dbReference>
<keyword evidence="6" id="KW-1185">Reference proteome</keyword>
<evidence type="ECO:0000256" key="2">
    <source>
        <dbReference type="SAM" id="MobiDB-lite"/>
    </source>
</evidence>
<feature type="transmembrane region" description="Helical" evidence="3">
    <location>
        <begin position="654"/>
        <end position="672"/>
    </location>
</feature>
<evidence type="ECO:0000313" key="6">
    <source>
        <dbReference type="Proteomes" id="UP001381693"/>
    </source>
</evidence>
<dbReference type="InterPro" id="IPR050767">
    <property type="entry name" value="Sel1_AlgK"/>
</dbReference>
<dbReference type="Proteomes" id="UP001381693">
    <property type="component" value="Unassembled WGS sequence"/>
</dbReference>
<dbReference type="AlphaFoldDB" id="A0AAN9FTN9"/>
<organism evidence="5 6">
    <name type="scientific">Halocaridina rubra</name>
    <name type="common">Hawaiian red shrimp</name>
    <dbReference type="NCBI Taxonomy" id="373956"/>
    <lineage>
        <taxon>Eukaryota</taxon>
        <taxon>Metazoa</taxon>
        <taxon>Ecdysozoa</taxon>
        <taxon>Arthropoda</taxon>
        <taxon>Crustacea</taxon>
        <taxon>Multicrustacea</taxon>
        <taxon>Malacostraca</taxon>
        <taxon>Eumalacostraca</taxon>
        <taxon>Eucarida</taxon>
        <taxon>Decapoda</taxon>
        <taxon>Pleocyemata</taxon>
        <taxon>Caridea</taxon>
        <taxon>Atyoidea</taxon>
        <taxon>Atyidae</taxon>
        <taxon>Halocaridina</taxon>
    </lineage>
</organism>
<dbReference type="SUPFAM" id="SSF81901">
    <property type="entry name" value="HCP-like"/>
    <property type="match status" value="3"/>
</dbReference>
<gene>
    <name evidence="5" type="primary">SEL1L_2</name>
    <name evidence="5" type="ORF">SK128_016809</name>
</gene>
<keyword evidence="3" id="KW-0472">Membrane</keyword>